<evidence type="ECO:0000259" key="1">
    <source>
        <dbReference type="Pfam" id="PF13439"/>
    </source>
</evidence>
<feature type="domain" description="Glycosyltransferase subfamily 4-like N-terminal" evidence="1">
    <location>
        <begin position="4"/>
        <end position="167"/>
    </location>
</feature>
<dbReference type="SUPFAM" id="SSF53756">
    <property type="entry name" value="UDP-Glycosyltransferase/glycogen phosphorylase"/>
    <property type="match status" value="1"/>
</dbReference>
<dbReference type="CDD" id="cd03811">
    <property type="entry name" value="GT4_GT28_WabH-like"/>
    <property type="match status" value="1"/>
</dbReference>
<comment type="caution">
    <text evidence="2">The sequence shown here is derived from an EMBL/GenBank/DDBJ whole genome shotgun (WGS) entry which is preliminary data.</text>
</comment>
<reference evidence="2 3" key="1">
    <citation type="submission" date="2016-10" db="EMBL/GenBank/DDBJ databases">
        <authorList>
            <person name="Varghese N."/>
            <person name="Submissions S."/>
        </authorList>
    </citation>
    <scope>NUCLEOTIDE SEQUENCE [LARGE SCALE GENOMIC DNA]</scope>
    <source>
        <strain evidence="2 3">DSM 17584</strain>
    </source>
</reference>
<dbReference type="PANTHER" id="PTHR12526">
    <property type="entry name" value="GLYCOSYLTRANSFERASE"/>
    <property type="match status" value="1"/>
</dbReference>
<dbReference type="Gene3D" id="3.40.50.2000">
    <property type="entry name" value="Glycogen Phosphorylase B"/>
    <property type="match status" value="2"/>
</dbReference>
<dbReference type="Pfam" id="PF13692">
    <property type="entry name" value="Glyco_trans_1_4"/>
    <property type="match status" value="1"/>
</dbReference>
<dbReference type="Pfam" id="PF13439">
    <property type="entry name" value="Glyco_transf_4"/>
    <property type="match status" value="1"/>
</dbReference>
<dbReference type="EMBL" id="FNJD01000023">
    <property type="protein sequence ID" value="SDP62325.1"/>
    <property type="molecule type" value="Genomic_DNA"/>
</dbReference>
<protein>
    <submittedName>
        <fullName evidence="2">Glycosyltransferase involved in cell wall bisynthesis</fullName>
    </submittedName>
</protein>
<name>A0ABY0SUI7_9RHOB</name>
<keyword evidence="3" id="KW-1185">Reference proteome</keyword>
<evidence type="ECO:0000313" key="2">
    <source>
        <dbReference type="EMBL" id="SDP62325.1"/>
    </source>
</evidence>
<accession>A0ABY0SUI7</accession>
<gene>
    <name evidence="2" type="ORF">SAMN04488512_12344</name>
</gene>
<dbReference type="Proteomes" id="UP000198646">
    <property type="component" value="Unassembled WGS sequence"/>
</dbReference>
<organism evidence="2 3">
    <name type="scientific">Sulfitobacter litoralis</name>
    <dbReference type="NCBI Taxonomy" id="335975"/>
    <lineage>
        <taxon>Bacteria</taxon>
        <taxon>Pseudomonadati</taxon>
        <taxon>Pseudomonadota</taxon>
        <taxon>Alphaproteobacteria</taxon>
        <taxon>Rhodobacterales</taxon>
        <taxon>Roseobacteraceae</taxon>
        <taxon>Sulfitobacter</taxon>
    </lineage>
</organism>
<evidence type="ECO:0000313" key="3">
    <source>
        <dbReference type="Proteomes" id="UP000198646"/>
    </source>
</evidence>
<sequence length="362" mass="38728">MSGGGISRTRAALAKGLLETEQVRVEFVLEKGGGVLQDLIPEGASVHIVGPMRLRQSVGILAAYYRQRQPAVILTSKELHAFAAILARWVSRDKIGVFPTLHGDFAMRLAKNRSRFEGLWLPRAVGLLYRSADAAIGVSDGVADGLISATGLPQDKVVAIHNPFNLDAIRAQAIEAAPSHPWLAPDRDRPCLVAAGRLAVQKDYGTLLRAMARVVAHRPARLVILGEGVERGILEEQVRALGLQEHVSMAGFVSNPFPDIAAADAFVLSSLWEGLPGVLIQALALGSQIVSTDCPHGPREILSKGTLGGLVPVGDDIALAKAICTALDRPVGTERLRLRAEDFAAARITEQYLDLFRAHGAL</sequence>
<proteinExistence type="predicted"/>
<dbReference type="InterPro" id="IPR028098">
    <property type="entry name" value="Glyco_trans_4-like_N"/>
</dbReference>